<evidence type="ECO:0000256" key="1">
    <source>
        <dbReference type="SAM" id="MobiDB-lite"/>
    </source>
</evidence>
<comment type="caution">
    <text evidence="2">The sequence shown here is derived from an EMBL/GenBank/DDBJ whole genome shotgun (WGS) entry which is preliminary data.</text>
</comment>
<organism evidence="2 3">
    <name type="scientific">Trametes pubescens</name>
    <name type="common">White-rot fungus</name>
    <dbReference type="NCBI Taxonomy" id="154538"/>
    <lineage>
        <taxon>Eukaryota</taxon>
        <taxon>Fungi</taxon>
        <taxon>Dikarya</taxon>
        <taxon>Basidiomycota</taxon>
        <taxon>Agaricomycotina</taxon>
        <taxon>Agaricomycetes</taxon>
        <taxon>Polyporales</taxon>
        <taxon>Polyporaceae</taxon>
        <taxon>Trametes</taxon>
    </lineage>
</organism>
<feature type="region of interest" description="Disordered" evidence="1">
    <location>
        <begin position="1"/>
        <end position="27"/>
    </location>
</feature>
<proteinExistence type="predicted"/>
<dbReference type="AlphaFoldDB" id="A0A1M2VW43"/>
<sequence length="79" mass="9124">MKQARDTKRTTLSRPPTNGCTRLHPATYTNKQPKLKGTLQRNGYLLPICTFYTIRRFKRGLVLTMSRPTMPFCATYGTR</sequence>
<reference evidence="2 3" key="1">
    <citation type="submission" date="2016-10" db="EMBL/GenBank/DDBJ databases">
        <title>Genome sequence of the basidiomycete white-rot fungus Trametes pubescens.</title>
        <authorList>
            <person name="Makela M.R."/>
            <person name="Granchi Z."/>
            <person name="Peng M."/>
            <person name="De Vries R.P."/>
            <person name="Grigoriev I."/>
            <person name="Riley R."/>
            <person name="Hilden K."/>
        </authorList>
    </citation>
    <scope>NUCLEOTIDE SEQUENCE [LARGE SCALE GENOMIC DNA]</scope>
    <source>
        <strain evidence="2 3">FBCC735</strain>
    </source>
</reference>
<accession>A0A1M2VW43</accession>
<evidence type="ECO:0000313" key="2">
    <source>
        <dbReference type="EMBL" id="OJT11788.1"/>
    </source>
</evidence>
<dbReference type="Proteomes" id="UP000184267">
    <property type="component" value="Unassembled WGS sequence"/>
</dbReference>
<protein>
    <submittedName>
        <fullName evidence="2">Uncharacterized protein</fullName>
    </submittedName>
</protein>
<evidence type="ECO:0000313" key="3">
    <source>
        <dbReference type="Proteomes" id="UP000184267"/>
    </source>
</evidence>
<gene>
    <name evidence="2" type="ORF">TRAPUB_11649</name>
</gene>
<keyword evidence="3" id="KW-1185">Reference proteome</keyword>
<name>A0A1M2VW43_TRAPU</name>
<dbReference type="EMBL" id="MNAD01000574">
    <property type="protein sequence ID" value="OJT11788.1"/>
    <property type="molecule type" value="Genomic_DNA"/>
</dbReference>
<feature type="compositionally biased region" description="Polar residues" evidence="1">
    <location>
        <begin position="10"/>
        <end position="20"/>
    </location>
</feature>